<keyword evidence="3" id="KW-1185">Reference proteome</keyword>
<proteinExistence type="predicted"/>
<gene>
    <name evidence="2" type="ORF">E1B00_13055</name>
</gene>
<dbReference type="Proteomes" id="UP000305760">
    <property type="component" value="Unassembled WGS sequence"/>
</dbReference>
<dbReference type="AlphaFoldDB" id="A0A5C4RQY8"/>
<accession>A0A5C4RQY8</accession>
<protein>
    <submittedName>
        <fullName evidence="2">Uncharacterized protein</fullName>
    </submittedName>
</protein>
<feature type="region of interest" description="Disordered" evidence="1">
    <location>
        <begin position="1"/>
        <end position="31"/>
    </location>
</feature>
<evidence type="ECO:0000313" key="2">
    <source>
        <dbReference type="EMBL" id="TNJ33221.1"/>
    </source>
</evidence>
<name>A0A5C4RQY8_9GAMM</name>
<evidence type="ECO:0000313" key="3">
    <source>
        <dbReference type="Proteomes" id="UP000305760"/>
    </source>
</evidence>
<comment type="caution">
    <text evidence="2">The sequence shown here is derived from an EMBL/GenBank/DDBJ whole genome shotgun (WGS) entry which is preliminary data.</text>
</comment>
<organism evidence="2 3">
    <name type="scientific">Arenimonas terrae</name>
    <dbReference type="NCBI Taxonomy" id="2546226"/>
    <lineage>
        <taxon>Bacteria</taxon>
        <taxon>Pseudomonadati</taxon>
        <taxon>Pseudomonadota</taxon>
        <taxon>Gammaproteobacteria</taxon>
        <taxon>Lysobacterales</taxon>
        <taxon>Lysobacteraceae</taxon>
        <taxon>Arenimonas</taxon>
    </lineage>
</organism>
<dbReference type="OrthoDB" id="5955669at2"/>
<dbReference type="EMBL" id="SMDR01000003">
    <property type="protein sequence ID" value="TNJ33221.1"/>
    <property type="molecule type" value="Genomic_DNA"/>
</dbReference>
<feature type="compositionally biased region" description="Pro residues" evidence="1">
    <location>
        <begin position="1"/>
        <end position="11"/>
    </location>
</feature>
<evidence type="ECO:0000256" key="1">
    <source>
        <dbReference type="SAM" id="MobiDB-lite"/>
    </source>
</evidence>
<reference evidence="2 3" key="1">
    <citation type="submission" date="2019-03" db="EMBL/GenBank/DDBJ databases">
        <title>Arenimonas daejeonensis sp. nov., isolated from compost.</title>
        <authorList>
            <person name="Jeon C.O."/>
        </authorList>
    </citation>
    <scope>NUCLEOTIDE SEQUENCE [LARGE SCALE GENOMIC DNA]</scope>
    <source>
        <strain evidence="2 3">R29</strain>
    </source>
</reference>
<dbReference type="RefSeq" id="WP_139449475.1">
    <property type="nucleotide sequence ID" value="NZ_SMDR01000003.1"/>
</dbReference>
<sequence>MSISRVPPPMHALPARLAEPPDGRTQVAKPASRHVVADGEDAPARHDLPALKRAVAAALVGAAPDSRDTITAARQRLVRTVLLWEYGPEIREHPEWQSMVESAADAIDRQPEQRAAFERFLATL</sequence>